<dbReference type="Proteomes" id="UP000224460">
    <property type="component" value="Unassembled WGS sequence"/>
</dbReference>
<organism evidence="1 2">
    <name type="scientific">Sporanaerobium hydrogeniformans</name>
    <dbReference type="NCBI Taxonomy" id="3072179"/>
    <lineage>
        <taxon>Bacteria</taxon>
        <taxon>Bacillati</taxon>
        <taxon>Bacillota</taxon>
        <taxon>Clostridia</taxon>
        <taxon>Lachnospirales</taxon>
        <taxon>Lachnospiraceae</taxon>
        <taxon>Sporanaerobium</taxon>
    </lineage>
</organism>
<sequence>MKNKKKGFFLKSSMVFILGLLISSPFIISYYYLPGEVKLIAGREHVFNFDIPLYASILKSETLTIKGMDDDHFKKSSIPLNRPLYVSMEEEGETDIKLSLLGIPVKTVSVQAIKDRQVIPCGKIVGIKVDTQGLLVLGIGQFEKAGRMVSPAKGILEVGDMILTCNGTPLEIKEDLKDAIEASQNQPMKLKVMREGKMHEVQVQPIYCDSEGVYKLGVWIRDSTQGIGTLTYVDPETGVFGALGHGITDVDTKKLMPIREGTIISATVTNIKKGQKGTPGEISGTIHYDGGSIIGEVENNTAIGIYGVLSAEALHHLDAQKVPIAFQDEVHEGKASILVDLRDGIIKEYGVTIQKVSRYSNEPAKGMVIKITDEELLRLTNGIVQGMSGSPILQDGKLIGAVTHVFVQDPTRGYGIFIENMINNEKK</sequence>
<keyword evidence="2" id="KW-1185">Reference proteome</keyword>
<accession>A0AC61DHW3</accession>
<name>A0AC61DHW3_9FIRM</name>
<reference evidence="1" key="1">
    <citation type="submission" date="2017-10" db="EMBL/GenBank/DDBJ databases">
        <title>Genome sequence of cellulolytic Lachnospiraceae bacterium XHS1971 isolated from hotspring sediment.</title>
        <authorList>
            <person name="Vasudevan G."/>
            <person name="Joshi A.J."/>
            <person name="Hivarkar S."/>
            <person name="Lanjekar V.B."/>
            <person name="Dhakephalkar P.K."/>
            <person name="Dagar S."/>
        </authorList>
    </citation>
    <scope>NUCLEOTIDE SEQUENCE</scope>
    <source>
        <strain evidence="1">XHS1971</strain>
    </source>
</reference>
<comment type="caution">
    <text evidence="1">The sequence shown here is derived from an EMBL/GenBank/DDBJ whole genome shotgun (WGS) entry which is preliminary data.</text>
</comment>
<proteinExistence type="predicted"/>
<dbReference type="EMBL" id="PEDL01000001">
    <property type="protein sequence ID" value="PHV72372.1"/>
    <property type="molecule type" value="Genomic_DNA"/>
</dbReference>
<protein>
    <submittedName>
        <fullName evidence="1">SpoIVB peptidase</fullName>
    </submittedName>
</protein>
<evidence type="ECO:0000313" key="2">
    <source>
        <dbReference type="Proteomes" id="UP000224460"/>
    </source>
</evidence>
<gene>
    <name evidence="1" type="primary">spoIVB</name>
    <name evidence="1" type="ORF">CS063_02530</name>
</gene>
<evidence type="ECO:0000313" key="1">
    <source>
        <dbReference type="EMBL" id="PHV72372.1"/>
    </source>
</evidence>